<dbReference type="AlphaFoldDB" id="A0A1H9G5V1"/>
<dbReference type="InterPro" id="IPR036938">
    <property type="entry name" value="PAP2/HPO_sf"/>
</dbReference>
<dbReference type="InterPro" id="IPR016119">
    <property type="entry name" value="Br/Cl_peroxidase_C"/>
</dbReference>
<evidence type="ECO:0000313" key="2">
    <source>
        <dbReference type="EMBL" id="SEQ45451.1"/>
    </source>
</evidence>
<organism evidence="2 3">
    <name type="scientific">Neolewinella agarilytica</name>
    <dbReference type="NCBI Taxonomy" id="478744"/>
    <lineage>
        <taxon>Bacteria</taxon>
        <taxon>Pseudomonadati</taxon>
        <taxon>Bacteroidota</taxon>
        <taxon>Saprospiria</taxon>
        <taxon>Saprospirales</taxon>
        <taxon>Lewinellaceae</taxon>
        <taxon>Neolewinella</taxon>
    </lineage>
</organism>
<keyword evidence="3" id="KW-1185">Reference proteome</keyword>
<evidence type="ECO:0008006" key="4">
    <source>
        <dbReference type="Google" id="ProtNLM"/>
    </source>
</evidence>
<dbReference type="SUPFAM" id="SSF48317">
    <property type="entry name" value="Acid phosphatase/Vanadium-dependent haloperoxidase"/>
    <property type="match status" value="1"/>
</dbReference>
<dbReference type="EMBL" id="FOFB01000010">
    <property type="protein sequence ID" value="SEQ45451.1"/>
    <property type="molecule type" value="Genomic_DNA"/>
</dbReference>
<evidence type="ECO:0000256" key="1">
    <source>
        <dbReference type="SAM" id="MobiDB-lite"/>
    </source>
</evidence>
<dbReference type="Proteomes" id="UP000199021">
    <property type="component" value="Unassembled WGS sequence"/>
</dbReference>
<proteinExistence type="predicted"/>
<dbReference type="Gene3D" id="1.10.606.10">
    <property type="entry name" value="Vanadium-containing Chloroperoxidase, domain 2"/>
    <property type="match status" value="1"/>
</dbReference>
<sequence>MTYRRHNSHTVRSQATQMARDRVHPPQLENSDEQRFRHCAATTATHGLDKEGLPSYLASFTKGLPHHPDTGLIDNPDHYQLFVRAIDSGDFRDFRDTPLGHDGNCNGSTTTPPAWLSAKAQGIPDLNVRAWESQSAGLAFDLQGPDAQALTMPPAPSVGSDELTAEMAEIYAQALLRDVPFRHFSAGVMGLGVTKDKDDISATNFLDIVEGKKPKVEEIKTLTDEMADLPWFAGTGAVTDPQVAARRRTAPTPATAFRGITRGDDVGPYLSQFLLAGDAGFDGERTPADGRISYGAIDIDQRIRVAEPGKDYMTSWEEYLDVQNAADLRGQEAYQAAPARRFIYTPRDLATYVHYDALYEAYLNACLLLLGNGTPFDPGIPFQTADNIDHQQGFAHFGGPHILSLVTEVATRALKAVRFQKYNVHRRCRPEVMAARIHKVDVLRDQAPELMKMAADLSNILDEVKTHNAVQNGSKPPAEQADSHLLPMAFCEGSPMHPAYGAGHATVAGACVTILKAFFDHCAPLSLIDPSDPAASEAQQIMGLAEVLPFPGYQLKSANLAFVPTNNGQKLDVIPVLNKDCKLAQLTVEGELNKLASNIAIGRNWAGVHYFTDYYESLLMGEAIAIAILEEQKLTFGENFSMTLPKFDGSTIRI</sequence>
<dbReference type="RefSeq" id="WP_090168043.1">
    <property type="nucleotide sequence ID" value="NZ_FOFB01000010.1"/>
</dbReference>
<dbReference type="InParanoid" id="A0A1H9G5V1"/>
<name>A0A1H9G5V1_9BACT</name>
<feature type="region of interest" description="Disordered" evidence="1">
    <location>
        <begin position="1"/>
        <end position="31"/>
    </location>
</feature>
<dbReference type="OrthoDB" id="7793240at2"/>
<protein>
    <recommendedName>
        <fullName evidence="4">Vanadium-dependent bromoperoxidase 2</fullName>
    </recommendedName>
</protein>
<gene>
    <name evidence="2" type="ORF">SAMN05444359_11051</name>
</gene>
<reference evidence="3" key="1">
    <citation type="submission" date="2016-10" db="EMBL/GenBank/DDBJ databases">
        <authorList>
            <person name="Varghese N."/>
            <person name="Submissions S."/>
        </authorList>
    </citation>
    <scope>NUCLEOTIDE SEQUENCE [LARGE SCALE GENOMIC DNA]</scope>
    <source>
        <strain evidence="3">DSM 24740</strain>
    </source>
</reference>
<dbReference type="InterPro" id="IPR052559">
    <property type="entry name" value="V-haloperoxidase"/>
</dbReference>
<evidence type="ECO:0000313" key="3">
    <source>
        <dbReference type="Proteomes" id="UP000199021"/>
    </source>
</evidence>
<dbReference type="CDD" id="cd03398">
    <property type="entry name" value="PAP2_haloperoxidase"/>
    <property type="match status" value="1"/>
</dbReference>
<dbReference type="GO" id="GO:0004601">
    <property type="term" value="F:peroxidase activity"/>
    <property type="evidence" value="ECO:0007669"/>
    <property type="project" value="InterPro"/>
</dbReference>
<dbReference type="STRING" id="478744.SAMN05444359_11051"/>
<dbReference type="PANTHER" id="PTHR34599:SF1">
    <property type="entry name" value="PHOSPHATIDIC ACID PHOSPHATASE TYPE 2_HALOPEROXIDASE DOMAIN-CONTAINING PROTEIN"/>
    <property type="match status" value="1"/>
</dbReference>
<accession>A0A1H9G5V1</accession>
<dbReference type="PANTHER" id="PTHR34599">
    <property type="entry name" value="PEROXIDASE-RELATED"/>
    <property type="match status" value="1"/>
</dbReference>